<organism evidence="1 2">
    <name type="scientific">Austropuccinia psidii MF-1</name>
    <dbReference type="NCBI Taxonomy" id="1389203"/>
    <lineage>
        <taxon>Eukaryota</taxon>
        <taxon>Fungi</taxon>
        <taxon>Dikarya</taxon>
        <taxon>Basidiomycota</taxon>
        <taxon>Pucciniomycotina</taxon>
        <taxon>Pucciniomycetes</taxon>
        <taxon>Pucciniales</taxon>
        <taxon>Sphaerophragmiaceae</taxon>
        <taxon>Austropuccinia</taxon>
    </lineage>
</organism>
<sequence>MQEPYRAADQSNHLQSYRSNFAEWVAGLTQVLCISLNSELLVNNCPSFMENRSPQENREISHFINATILPNYTLCIGVIPVRTMAKEFFNAIKARCCPDNCFQKLKVVQELLKVLVENGTGHPHPNPPPNICHFKEAGC</sequence>
<keyword evidence="2" id="KW-1185">Reference proteome</keyword>
<proteinExistence type="predicted"/>
<dbReference type="OrthoDB" id="2505547at2759"/>
<protein>
    <submittedName>
        <fullName evidence="1">Uncharacterized protein</fullName>
    </submittedName>
</protein>
<dbReference type="Proteomes" id="UP000765509">
    <property type="component" value="Unassembled WGS sequence"/>
</dbReference>
<comment type="caution">
    <text evidence="1">The sequence shown here is derived from an EMBL/GenBank/DDBJ whole genome shotgun (WGS) entry which is preliminary data.</text>
</comment>
<evidence type="ECO:0000313" key="1">
    <source>
        <dbReference type="EMBL" id="MBW0495001.1"/>
    </source>
</evidence>
<dbReference type="AlphaFoldDB" id="A0A9Q3D1A0"/>
<name>A0A9Q3D1A0_9BASI</name>
<reference evidence="1" key="1">
    <citation type="submission" date="2021-03" db="EMBL/GenBank/DDBJ databases">
        <title>Draft genome sequence of rust myrtle Austropuccinia psidii MF-1, a brazilian biotype.</title>
        <authorList>
            <person name="Quecine M.C."/>
            <person name="Pachon D.M.R."/>
            <person name="Bonatelli M.L."/>
            <person name="Correr F.H."/>
            <person name="Franceschini L.M."/>
            <person name="Leite T.F."/>
            <person name="Margarido G.R.A."/>
            <person name="Almeida C.A."/>
            <person name="Ferrarezi J.A."/>
            <person name="Labate C.A."/>
        </authorList>
    </citation>
    <scope>NUCLEOTIDE SEQUENCE</scope>
    <source>
        <strain evidence="1">MF-1</strain>
    </source>
</reference>
<gene>
    <name evidence="1" type="ORF">O181_034716</name>
</gene>
<accession>A0A9Q3D1A0</accession>
<evidence type="ECO:0000313" key="2">
    <source>
        <dbReference type="Proteomes" id="UP000765509"/>
    </source>
</evidence>
<dbReference type="EMBL" id="AVOT02012866">
    <property type="protein sequence ID" value="MBW0495001.1"/>
    <property type="molecule type" value="Genomic_DNA"/>
</dbReference>